<feature type="compositionally biased region" description="Basic and acidic residues" evidence="1">
    <location>
        <begin position="281"/>
        <end position="316"/>
    </location>
</feature>
<evidence type="ECO:0000313" key="3">
    <source>
        <dbReference type="Proteomes" id="UP001589700"/>
    </source>
</evidence>
<proteinExistence type="predicted"/>
<protein>
    <submittedName>
        <fullName evidence="2">DUF6928 family protein</fullName>
    </submittedName>
</protein>
<reference evidence="2 3" key="1">
    <citation type="submission" date="2024-09" db="EMBL/GenBank/DDBJ databases">
        <authorList>
            <person name="Sun Q."/>
            <person name="Mori K."/>
        </authorList>
    </citation>
    <scope>NUCLEOTIDE SEQUENCE [LARGE SCALE GENOMIC DNA]</scope>
    <source>
        <strain evidence="2 3">CCM 7659</strain>
    </source>
</reference>
<feature type="compositionally biased region" description="Low complexity" evidence="1">
    <location>
        <begin position="317"/>
        <end position="349"/>
    </location>
</feature>
<organism evidence="2 3">
    <name type="scientific">Dietzia aerolata</name>
    <dbReference type="NCBI Taxonomy" id="595984"/>
    <lineage>
        <taxon>Bacteria</taxon>
        <taxon>Bacillati</taxon>
        <taxon>Actinomycetota</taxon>
        <taxon>Actinomycetes</taxon>
        <taxon>Mycobacteriales</taxon>
        <taxon>Dietziaceae</taxon>
        <taxon>Dietzia</taxon>
    </lineage>
</organism>
<dbReference type="RefSeq" id="WP_380022694.1">
    <property type="nucleotide sequence ID" value="NZ_JBHMDY010000001.1"/>
</dbReference>
<dbReference type="Proteomes" id="UP001589700">
    <property type="component" value="Unassembled WGS sequence"/>
</dbReference>
<evidence type="ECO:0000256" key="1">
    <source>
        <dbReference type="SAM" id="MobiDB-lite"/>
    </source>
</evidence>
<gene>
    <name evidence="2" type="ORF">ACFFVD_00200</name>
</gene>
<feature type="compositionally biased region" description="Basic and acidic residues" evidence="1">
    <location>
        <begin position="222"/>
        <end position="240"/>
    </location>
</feature>
<dbReference type="Pfam" id="PF21997">
    <property type="entry name" value="DUF6928"/>
    <property type="match status" value="1"/>
</dbReference>
<dbReference type="EMBL" id="JBHMDY010000001">
    <property type="protein sequence ID" value="MFB9258221.1"/>
    <property type="molecule type" value="Genomic_DNA"/>
</dbReference>
<feature type="region of interest" description="Disordered" evidence="1">
    <location>
        <begin position="203"/>
        <end position="265"/>
    </location>
</feature>
<dbReference type="InterPro" id="IPR053847">
    <property type="entry name" value="DUF6928"/>
</dbReference>
<accession>A0ABV5JKP4</accession>
<feature type="region of interest" description="Disordered" evidence="1">
    <location>
        <begin position="277"/>
        <end position="365"/>
    </location>
</feature>
<sequence length="365" mass="39051">MGHHVATFWYLNTDDPSALFRSGIPSDPGFARRLLSRLFPKVTVASLGTFPLNRSASAGKGEIYIGSFPGLTVVQTPIDARVKPSETDQVWLKLVEAPTVLAFSSDPDSGVSGFARWESGKLVRSFAAADDRIVEDEGMPLPFERPYWAGEFPLEGAENNPLALPFSTSALLHAAHRDWLGFDLEPGGIDVPVDGFATDGRREVRQHTPSGPAGHLAAGPGRAERHAAAMRAARGDIHPDDLDDPFSSAYDDYEPIPSSTGTSAVRGLRNFAGGLASRAGDAVRRTSESLRDRAKARAEARKSEDRRLRELERERLAAASAPDASAAPRDGSVEPEPVASPEPAASPELPDAPDTPDATKDTAKE</sequence>
<keyword evidence="3" id="KW-1185">Reference proteome</keyword>
<name>A0ABV5JKP4_9ACTN</name>
<comment type="caution">
    <text evidence="2">The sequence shown here is derived from an EMBL/GenBank/DDBJ whole genome shotgun (WGS) entry which is preliminary data.</text>
</comment>
<evidence type="ECO:0000313" key="2">
    <source>
        <dbReference type="EMBL" id="MFB9258221.1"/>
    </source>
</evidence>